<gene>
    <name evidence="2" type="ORF">H8S11_01550</name>
</gene>
<dbReference type="EMBL" id="JACOPO010000001">
    <property type="protein sequence ID" value="MBC5721512.1"/>
    <property type="molecule type" value="Genomic_DNA"/>
</dbReference>
<sequence>MSDDRSFDQMVEDGMSAVPPPAEVLEEITPWKRALRRVVWGVGLTTILIHFLWLQYLLPTAGLMLMWLGFRTLRRENGWFALGWAISLYRVMGQFFRLLANATLLRIEGTPTWMYLTLLIPLLQYICLWQGIRAVQRKAGQEQRAGAAGALVVFYLLLTGLAFLDAEGWPMLLVLLVCYIALLHNLARLANLLDGAGYEVNAAPVRLSDRTVCLSWLGALLVCLPLATLLFGRFPMEWVPRPAGEQTGWEETAAHLLDLGVPEDVTSDLAPEDLADCAESIRAVVEQREFPMNKGREVRETVGNSTHISRVYDVYELRLTSVALELPDGRWKVIQHFLWQEEPKVRGTESIRLQIAAITAESQYAAWEEYPTEFSGRLLYDREGQTFTGEYTSLGWDEYTSRGFSFGPNLQRDMSAQFSLPLWGENCRGYVSYVGGKGEDKIYFLSQMDYTHQNSWLCYPLLSAWEHRQIHLFDDETFKTVQMDLMAGPED</sequence>
<feature type="transmembrane region" description="Helical" evidence="1">
    <location>
        <begin position="211"/>
        <end position="232"/>
    </location>
</feature>
<evidence type="ECO:0000256" key="1">
    <source>
        <dbReference type="SAM" id="Phobius"/>
    </source>
</evidence>
<feature type="transmembrane region" description="Helical" evidence="1">
    <location>
        <begin position="112"/>
        <end position="132"/>
    </location>
</feature>
<evidence type="ECO:0000313" key="3">
    <source>
        <dbReference type="Proteomes" id="UP000628736"/>
    </source>
</evidence>
<dbReference type="RefSeq" id="WP_186851943.1">
    <property type="nucleotide sequence ID" value="NZ_JACOPO010000001.1"/>
</dbReference>
<proteinExistence type="predicted"/>
<dbReference type="Proteomes" id="UP000628736">
    <property type="component" value="Unassembled WGS sequence"/>
</dbReference>
<evidence type="ECO:0000313" key="2">
    <source>
        <dbReference type="EMBL" id="MBC5721512.1"/>
    </source>
</evidence>
<comment type="caution">
    <text evidence="2">The sequence shown here is derived from an EMBL/GenBank/DDBJ whole genome shotgun (WGS) entry which is preliminary data.</text>
</comment>
<keyword evidence="1" id="KW-1133">Transmembrane helix</keyword>
<accession>A0A8J6J6W9</accession>
<dbReference type="AlphaFoldDB" id="A0A8J6J6W9"/>
<organism evidence="2 3">
    <name type="scientific">Flintibacter hominis</name>
    <dbReference type="NCBI Taxonomy" id="2763048"/>
    <lineage>
        <taxon>Bacteria</taxon>
        <taxon>Bacillati</taxon>
        <taxon>Bacillota</taxon>
        <taxon>Clostridia</taxon>
        <taxon>Eubacteriales</taxon>
        <taxon>Flintibacter</taxon>
    </lineage>
</organism>
<protein>
    <submittedName>
        <fullName evidence="2">Uncharacterized protein</fullName>
    </submittedName>
</protein>
<feature type="transmembrane region" description="Helical" evidence="1">
    <location>
        <begin position="144"/>
        <end position="163"/>
    </location>
</feature>
<reference evidence="2" key="1">
    <citation type="submission" date="2020-08" db="EMBL/GenBank/DDBJ databases">
        <title>Genome public.</title>
        <authorList>
            <person name="Liu C."/>
            <person name="Sun Q."/>
        </authorList>
    </citation>
    <scope>NUCLEOTIDE SEQUENCE</scope>
    <source>
        <strain evidence="2">NSJ-23</strain>
    </source>
</reference>
<feature type="transmembrane region" description="Helical" evidence="1">
    <location>
        <begin position="79"/>
        <end position="100"/>
    </location>
</feature>
<keyword evidence="1" id="KW-0472">Membrane</keyword>
<keyword evidence="1" id="KW-0812">Transmembrane</keyword>
<feature type="transmembrane region" description="Helical" evidence="1">
    <location>
        <begin position="169"/>
        <end position="190"/>
    </location>
</feature>
<keyword evidence="3" id="KW-1185">Reference proteome</keyword>
<name>A0A8J6J6W9_9FIRM</name>